<dbReference type="RefSeq" id="WP_189994608.1">
    <property type="nucleotide sequence ID" value="NZ_BMZS01000013.1"/>
</dbReference>
<feature type="binding site" evidence="12">
    <location>
        <position position="238"/>
    </location>
    <ligand>
        <name>Zn(2+)</name>
        <dbReference type="ChEBI" id="CHEBI:29105"/>
    </ligand>
</feature>
<dbReference type="GO" id="GO:0005829">
    <property type="term" value="C:cytosol"/>
    <property type="evidence" value="ECO:0007669"/>
    <property type="project" value="TreeGrafter"/>
</dbReference>
<keyword evidence="7 12" id="KW-0547">Nucleotide-binding</keyword>
<keyword evidence="5 12" id="KW-0436">Ligase</keyword>
<feature type="binding site" evidence="12">
    <location>
        <position position="274"/>
    </location>
    <ligand>
        <name>ATP</name>
        <dbReference type="ChEBI" id="CHEBI:30616"/>
    </ligand>
</feature>
<dbReference type="PANTHER" id="PTHR10890:SF3">
    <property type="entry name" value="CYSTEINE--TRNA LIGASE, CYTOPLASMIC"/>
    <property type="match status" value="1"/>
</dbReference>
<evidence type="ECO:0000256" key="9">
    <source>
        <dbReference type="ARBA" id="ARBA00022840"/>
    </source>
</evidence>
<dbReference type="Gene3D" id="3.40.50.620">
    <property type="entry name" value="HUPs"/>
    <property type="match status" value="1"/>
</dbReference>
<comment type="caution">
    <text evidence="14">The sequence shown here is derived from an EMBL/GenBank/DDBJ whole genome shotgun (WGS) entry which is preliminary data.</text>
</comment>
<sequence>MDLKITNTLTREKEVFRPIDPSHVRLYVCGPTVYDFAHVGNARPVVVFDVLARLLRRLYPAPEHRVTYVRNITDVDDKINARARANGETIAELTARTAAQFHEDMRALGAEDPDVEPRATHHIAEMIALIERLIAKGHAYAADGHVLFSVPSMPEYGGLSRRDRDEMIAGARVEVAPYKKDPADFVLWKPSDPELPGWDSPWGRGRPGWHIECSAMSWKHLGETFDIHGGGLDLIFPHHENEIAQSRCAFGSHVMATYWMHNGFVTVEGEKMSKSLGNFYTVRDVLQEWPGEAIRLLLLSAHYRAPLDFSKAGLREAKAQLDRLYQALESAQNVSTVRPDLALKNQGDAMVNIDRPQETYITDALCDDLNTPLAISRLHELATRLNKAPDDQKFGMKRTLLQGAELLGLLQNTPDEWFRGGVSDISQIEIERLIAARADARKARDFAEADRIRDTLKAQGIELEDGPQGTTWKRAG</sequence>
<evidence type="ECO:0000313" key="14">
    <source>
        <dbReference type="EMBL" id="GHD61383.1"/>
    </source>
</evidence>
<comment type="catalytic activity">
    <reaction evidence="12">
        <text>tRNA(Cys) + L-cysteine + ATP = L-cysteinyl-tRNA(Cys) + AMP + diphosphate</text>
        <dbReference type="Rhea" id="RHEA:17773"/>
        <dbReference type="Rhea" id="RHEA-COMP:9661"/>
        <dbReference type="Rhea" id="RHEA-COMP:9679"/>
        <dbReference type="ChEBI" id="CHEBI:30616"/>
        <dbReference type="ChEBI" id="CHEBI:33019"/>
        <dbReference type="ChEBI" id="CHEBI:35235"/>
        <dbReference type="ChEBI" id="CHEBI:78442"/>
        <dbReference type="ChEBI" id="CHEBI:78517"/>
        <dbReference type="ChEBI" id="CHEBI:456215"/>
        <dbReference type="EC" id="6.1.1.16"/>
    </reaction>
</comment>
<evidence type="ECO:0000256" key="12">
    <source>
        <dbReference type="HAMAP-Rule" id="MF_00041"/>
    </source>
</evidence>
<dbReference type="Gene3D" id="1.20.120.1910">
    <property type="entry name" value="Cysteine-tRNA ligase, C-terminal anti-codon recognition domain"/>
    <property type="match status" value="1"/>
</dbReference>
<evidence type="ECO:0000256" key="2">
    <source>
        <dbReference type="ARBA" id="ARBA00005594"/>
    </source>
</evidence>
<organism evidence="14 15">
    <name type="scientific">Thalassobaculum fulvum</name>
    <dbReference type="NCBI Taxonomy" id="1633335"/>
    <lineage>
        <taxon>Bacteria</taxon>
        <taxon>Pseudomonadati</taxon>
        <taxon>Pseudomonadota</taxon>
        <taxon>Alphaproteobacteria</taxon>
        <taxon>Rhodospirillales</taxon>
        <taxon>Thalassobaculaceae</taxon>
        <taxon>Thalassobaculum</taxon>
    </lineage>
</organism>
<keyword evidence="8 12" id="KW-0862">Zinc</keyword>
<name>A0A919CRY6_9PROT</name>
<evidence type="ECO:0000259" key="13">
    <source>
        <dbReference type="SMART" id="SM00840"/>
    </source>
</evidence>
<feature type="binding site" evidence="12">
    <location>
        <position position="242"/>
    </location>
    <ligand>
        <name>Zn(2+)</name>
        <dbReference type="ChEBI" id="CHEBI:29105"/>
    </ligand>
</feature>
<gene>
    <name evidence="12 14" type="primary">cysS</name>
    <name evidence="14" type="ORF">GCM10017083_48620</name>
</gene>
<keyword evidence="11 12" id="KW-0030">Aminoacyl-tRNA synthetase</keyword>
<dbReference type="CDD" id="cd00672">
    <property type="entry name" value="CysRS_core"/>
    <property type="match status" value="1"/>
</dbReference>
<dbReference type="Pfam" id="PF01406">
    <property type="entry name" value="tRNA-synt_1e"/>
    <property type="match status" value="1"/>
</dbReference>
<dbReference type="PRINTS" id="PR00983">
    <property type="entry name" value="TRNASYNTHCYS"/>
</dbReference>
<evidence type="ECO:0000256" key="5">
    <source>
        <dbReference type="ARBA" id="ARBA00022598"/>
    </source>
</evidence>
<evidence type="ECO:0000256" key="11">
    <source>
        <dbReference type="ARBA" id="ARBA00023146"/>
    </source>
</evidence>
<keyword evidence="9 12" id="KW-0067">ATP-binding</keyword>
<dbReference type="FunFam" id="3.40.50.620:FF:000009">
    <property type="entry name" value="Cysteine--tRNA ligase"/>
    <property type="match status" value="1"/>
</dbReference>
<dbReference type="GO" id="GO:0005524">
    <property type="term" value="F:ATP binding"/>
    <property type="evidence" value="ECO:0007669"/>
    <property type="project" value="UniProtKB-UniRule"/>
</dbReference>
<accession>A0A919CRY6</accession>
<dbReference type="Pfam" id="PF23493">
    <property type="entry name" value="CysS_C"/>
    <property type="match status" value="1"/>
</dbReference>
<dbReference type="Proteomes" id="UP000630353">
    <property type="component" value="Unassembled WGS sequence"/>
</dbReference>
<dbReference type="SMART" id="SM00840">
    <property type="entry name" value="DALR_2"/>
    <property type="match status" value="1"/>
</dbReference>
<feature type="binding site" evidence="12">
    <location>
        <position position="213"/>
    </location>
    <ligand>
        <name>Zn(2+)</name>
        <dbReference type="ChEBI" id="CHEBI:29105"/>
    </ligand>
</feature>
<evidence type="ECO:0000313" key="15">
    <source>
        <dbReference type="Proteomes" id="UP000630353"/>
    </source>
</evidence>
<comment type="similarity">
    <text evidence="2 12">Belongs to the class-I aminoacyl-tRNA synthetase family.</text>
</comment>
<comment type="cofactor">
    <cofactor evidence="12">
        <name>Zn(2+)</name>
        <dbReference type="ChEBI" id="CHEBI:29105"/>
    </cofactor>
    <text evidence="12">Binds 1 zinc ion per subunit.</text>
</comment>
<dbReference type="InterPro" id="IPR014729">
    <property type="entry name" value="Rossmann-like_a/b/a_fold"/>
</dbReference>
<dbReference type="InterPro" id="IPR024909">
    <property type="entry name" value="Cys-tRNA/MSH_ligase"/>
</dbReference>
<evidence type="ECO:0000256" key="8">
    <source>
        <dbReference type="ARBA" id="ARBA00022833"/>
    </source>
</evidence>
<reference evidence="14" key="2">
    <citation type="submission" date="2020-09" db="EMBL/GenBank/DDBJ databases">
        <authorList>
            <person name="Sun Q."/>
            <person name="Kim S."/>
        </authorList>
    </citation>
    <scope>NUCLEOTIDE SEQUENCE</scope>
    <source>
        <strain evidence="14">KCTC 42651</strain>
    </source>
</reference>
<reference evidence="14" key="1">
    <citation type="journal article" date="2014" name="Int. J. Syst. Evol. Microbiol.">
        <title>Complete genome sequence of Corynebacterium casei LMG S-19264T (=DSM 44701T), isolated from a smear-ripened cheese.</title>
        <authorList>
            <consortium name="US DOE Joint Genome Institute (JGI-PGF)"/>
            <person name="Walter F."/>
            <person name="Albersmeier A."/>
            <person name="Kalinowski J."/>
            <person name="Ruckert C."/>
        </authorList>
    </citation>
    <scope>NUCLEOTIDE SEQUENCE</scope>
    <source>
        <strain evidence="14">KCTC 42651</strain>
    </source>
</reference>
<dbReference type="InterPro" id="IPR015803">
    <property type="entry name" value="Cys-tRNA-ligase"/>
</dbReference>
<keyword evidence="15" id="KW-1185">Reference proteome</keyword>
<keyword evidence="4 12" id="KW-0963">Cytoplasm</keyword>
<dbReference type="GO" id="GO:0008270">
    <property type="term" value="F:zinc ion binding"/>
    <property type="evidence" value="ECO:0007669"/>
    <property type="project" value="UniProtKB-UniRule"/>
</dbReference>
<dbReference type="PANTHER" id="PTHR10890">
    <property type="entry name" value="CYSTEINYL-TRNA SYNTHETASE"/>
    <property type="match status" value="1"/>
</dbReference>
<comment type="subunit">
    <text evidence="3 12">Monomer.</text>
</comment>
<dbReference type="AlphaFoldDB" id="A0A919CRY6"/>
<dbReference type="InterPro" id="IPR032678">
    <property type="entry name" value="tRNA-synt_1_cat_dom"/>
</dbReference>
<feature type="binding site" evidence="12">
    <location>
        <position position="29"/>
    </location>
    <ligand>
        <name>Zn(2+)</name>
        <dbReference type="ChEBI" id="CHEBI:29105"/>
    </ligand>
</feature>
<dbReference type="InterPro" id="IPR056411">
    <property type="entry name" value="CysS_C"/>
</dbReference>
<feature type="domain" description="Cysteinyl-tRNA synthetase class Ia DALR" evidence="13">
    <location>
        <begin position="360"/>
        <end position="418"/>
    </location>
</feature>
<dbReference type="InterPro" id="IPR015273">
    <property type="entry name" value="Cys-tRNA-synt_Ia_DALR"/>
</dbReference>
<feature type="short sequence motif" description="'KMSKS' region" evidence="12">
    <location>
        <begin position="271"/>
        <end position="275"/>
    </location>
</feature>
<protein>
    <recommendedName>
        <fullName evidence="12">Cysteine--tRNA ligase</fullName>
        <ecNumber evidence="12">6.1.1.16</ecNumber>
    </recommendedName>
    <alternativeName>
        <fullName evidence="12">Cysteinyl-tRNA synthetase</fullName>
        <shortName evidence="12">CysRS</shortName>
    </alternativeName>
</protein>
<dbReference type="HAMAP" id="MF_00041">
    <property type="entry name" value="Cys_tRNA_synth"/>
    <property type="match status" value="1"/>
</dbReference>
<keyword evidence="6 12" id="KW-0479">Metal-binding</keyword>
<proteinExistence type="inferred from homology"/>
<evidence type="ECO:0000256" key="4">
    <source>
        <dbReference type="ARBA" id="ARBA00022490"/>
    </source>
</evidence>
<dbReference type="GO" id="GO:0004817">
    <property type="term" value="F:cysteine-tRNA ligase activity"/>
    <property type="evidence" value="ECO:0007669"/>
    <property type="project" value="UniProtKB-UniRule"/>
</dbReference>
<dbReference type="EC" id="6.1.1.16" evidence="12"/>
<evidence type="ECO:0000256" key="7">
    <source>
        <dbReference type="ARBA" id="ARBA00022741"/>
    </source>
</evidence>
<evidence type="ECO:0000256" key="1">
    <source>
        <dbReference type="ARBA" id="ARBA00004496"/>
    </source>
</evidence>
<dbReference type="EMBL" id="BMZS01000013">
    <property type="protein sequence ID" value="GHD61383.1"/>
    <property type="molecule type" value="Genomic_DNA"/>
</dbReference>
<dbReference type="InterPro" id="IPR009080">
    <property type="entry name" value="tRNAsynth_Ia_anticodon-bd"/>
</dbReference>
<dbReference type="GO" id="GO:0006423">
    <property type="term" value="P:cysteinyl-tRNA aminoacylation"/>
    <property type="evidence" value="ECO:0007669"/>
    <property type="project" value="UniProtKB-UniRule"/>
</dbReference>
<feature type="short sequence motif" description="'HIGH' region" evidence="12">
    <location>
        <begin position="31"/>
        <end position="41"/>
    </location>
</feature>
<dbReference type="Pfam" id="PF09190">
    <property type="entry name" value="DALR_2"/>
    <property type="match status" value="1"/>
</dbReference>
<dbReference type="SUPFAM" id="SSF47323">
    <property type="entry name" value="Anticodon-binding domain of a subclass of class I aminoacyl-tRNA synthetases"/>
    <property type="match status" value="1"/>
</dbReference>
<dbReference type="SUPFAM" id="SSF52374">
    <property type="entry name" value="Nucleotidylyl transferase"/>
    <property type="match status" value="1"/>
</dbReference>
<dbReference type="NCBIfam" id="TIGR00435">
    <property type="entry name" value="cysS"/>
    <property type="match status" value="1"/>
</dbReference>
<keyword evidence="10 12" id="KW-0648">Protein biosynthesis</keyword>
<evidence type="ECO:0000256" key="3">
    <source>
        <dbReference type="ARBA" id="ARBA00011245"/>
    </source>
</evidence>
<evidence type="ECO:0000256" key="6">
    <source>
        <dbReference type="ARBA" id="ARBA00022723"/>
    </source>
</evidence>
<comment type="subcellular location">
    <subcellularLocation>
        <location evidence="1 12">Cytoplasm</location>
    </subcellularLocation>
</comment>
<evidence type="ECO:0000256" key="10">
    <source>
        <dbReference type="ARBA" id="ARBA00022917"/>
    </source>
</evidence>